<evidence type="ECO:0000313" key="4">
    <source>
        <dbReference type="Proteomes" id="UP000030763"/>
    </source>
</evidence>
<gene>
    <name evidence="3" type="ORF">EMWEY_00031760</name>
</gene>
<keyword evidence="2" id="KW-0812">Transmembrane</keyword>
<dbReference type="VEuPathDB" id="ToxoDB:EMWEY_00031760"/>
<proteinExistence type="predicted"/>
<accession>U6MBX9</accession>
<feature type="compositionally biased region" description="Low complexity" evidence="1">
    <location>
        <begin position="140"/>
        <end position="155"/>
    </location>
</feature>
<name>U6MBX9_EIMMA</name>
<reference evidence="3" key="1">
    <citation type="submission" date="2013-10" db="EMBL/GenBank/DDBJ databases">
        <title>Genomic analysis of the causative agents of coccidiosis in chickens.</title>
        <authorList>
            <person name="Reid A.J."/>
            <person name="Blake D."/>
            <person name="Billington K."/>
            <person name="Browne H."/>
            <person name="Dunn M."/>
            <person name="Hung S."/>
            <person name="Kawahara F."/>
            <person name="Miranda-Saavedra D."/>
            <person name="Mourier T."/>
            <person name="Nagra H."/>
            <person name="Otto T.D."/>
            <person name="Rawlings N."/>
            <person name="Sanchez A."/>
            <person name="Sanders M."/>
            <person name="Subramaniam C."/>
            <person name="Tay Y."/>
            <person name="Dear P."/>
            <person name="Doerig C."/>
            <person name="Gruber A."/>
            <person name="Parkinson J."/>
            <person name="Shirley M."/>
            <person name="Wan K.L."/>
            <person name="Berriman M."/>
            <person name="Tomley F."/>
            <person name="Pain A."/>
        </authorList>
    </citation>
    <scope>NUCLEOTIDE SEQUENCE [LARGE SCALE GENOMIC DNA]</scope>
    <source>
        <strain evidence="3">Weybridge</strain>
    </source>
</reference>
<sequence>MEVYWRDAGRTLLDWWRPKQEAGNEVHPASQDNAENTDETVQEDGTLGKLDGRRVGVTPPLLATISLILLSGVLFLVSRKRQFALSDSPKLSSPTLSFPELSATELSTPELTSPELTSPELSPPELGATELSPPELGATELSPPELASPELSPPETNSPELSPPEMTSSELSAPELSPPELTPAELSAHMLGSPELSSPNLSSHNERTPLPVSDDIIRRSLEDLEEERRAMNDTWFSSGDSIKEAFQKYFMPPLDDGQSSTRDPLTTIKDHVSKMQKCEFPSNSSEKVRKGFLQQVQLLHSICRLVTLRLRELKWIEETGGRHLSYRPFFEHEGSYSNFYSEDSRSAPAFEDPDSNSGGENHGIPSLYGAEELLVSMGMFGFPRRQEVDEAVAYELIFQLVIEKRINIGNLEARHLGMRLVLLQPKQMTAIMALTDSVKFVLS</sequence>
<feature type="region of interest" description="Disordered" evidence="1">
    <location>
        <begin position="103"/>
        <end position="214"/>
    </location>
</feature>
<feature type="region of interest" description="Disordered" evidence="1">
    <location>
        <begin position="343"/>
        <end position="362"/>
    </location>
</feature>
<keyword evidence="4" id="KW-1185">Reference proteome</keyword>
<evidence type="ECO:0000313" key="3">
    <source>
        <dbReference type="EMBL" id="CDJ60548.1"/>
    </source>
</evidence>
<evidence type="ECO:0000256" key="2">
    <source>
        <dbReference type="SAM" id="Phobius"/>
    </source>
</evidence>
<dbReference type="RefSeq" id="XP_013337198.1">
    <property type="nucleotide sequence ID" value="XM_013481744.1"/>
</dbReference>
<organism evidence="3 4">
    <name type="scientific">Eimeria maxima</name>
    <name type="common">Coccidian parasite</name>
    <dbReference type="NCBI Taxonomy" id="5804"/>
    <lineage>
        <taxon>Eukaryota</taxon>
        <taxon>Sar</taxon>
        <taxon>Alveolata</taxon>
        <taxon>Apicomplexa</taxon>
        <taxon>Conoidasida</taxon>
        <taxon>Coccidia</taxon>
        <taxon>Eucoccidiorida</taxon>
        <taxon>Eimeriorina</taxon>
        <taxon>Eimeriidae</taxon>
        <taxon>Eimeria</taxon>
    </lineage>
</organism>
<feature type="compositionally biased region" description="Low complexity" evidence="1">
    <location>
        <begin position="104"/>
        <end position="126"/>
    </location>
</feature>
<reference evidence="3" key="2">
    <citation type="submission" date="2013-10" db="EMBL/GenBank/DDBJ databases">
        <authorList>
            <person name="Aslett M."/>
        </authorList>
    </citation>
    <scope>NUCLEOTIDE SEQUENCE [LARGE SCALE GENOMIC DNA]</scope>
    <source>
        <strain evidence="3">Weybridge</strain>
    </source>
</reference>
<keyword evidence="2" id="KW-1133">Transmembrane helix</keyword>
<protein>
    <submittedName>
        <fullName evidence="3">Uncharacterized protein</fullName>
    </submittedName>
</protein>
<feature type="region of interest" description="Disordered" evidence="1">
    <location>
        <begin position="21"/>
        <end position="53"/>
    </location>
</feature>
<dbReference type="EMBL" id="HG721875">
    <property type="protein sequence ID" value="CDJ60548.1"/>
    <property type="molecule type" value="Genomic_DNA"/>
</dbReference>
<dbReference type="Proteomes" id="UP000030763">
    <property type="component" value="Unassembled WGS sequence"/>
</dbReference>
<dbReference type="AlphaFoldDB" id="U6MBX9"/>
<dbReference type="GeneID" id="25337162"/>
<keyword evidence="2" id="KW-0472">Membrane</keyword>
<evidence type="ECO:0000256" key="1">
    <source>
        <dbReference type="SAM" id="MobiDB-lite"/>
    </source>
</evidence>
<feature type="transmembrane region" description="Helical" evidence="2">
    <location>
        <begin position="57"/>
        <end position="77"/>
    </location>
</feature>